<dbReference type="Pfam" id="PF01799">
    <property type="entry name" value="Fer2_2"/>
    <property type="match status" value="1"/>
</dbReference>
<keyword evidence="1" id="KW-0001">2Fe-2S</keyword>
<dbReference type="PROSITE" id="PS00197">
    <property type="entry name" value="2FE2S_FER_1"/>
    <property type="match status" value="1"/>
</dbReference>
<dbReference type="Gene3D" id="3.10.20.30">
    <property type="match status" value="1"/>
</dbReference>
<gene>
    <name evidence="7" type="ordered locus">Fraau_0234</name>
</gene>
<dbReference type="KEGG" id="fau:Fraau_0234"/>
<dbReference type="STRING" id="767434.Fraau_0234"/>
<dbReference type="InterPro" id="IPR006058">
    <property type="entry name" value="2Fe2S_fd_BS"/>
</dbReference>
<dbReference type="PANTHER" id="PTHR44379">
    <property type="entry name" value="OXIDOREDUCTASE WITH IRON-SULFUR SUBUNIT"/>
    <property type="match status" value="1"/>
</dbReference>
<dbReference type="AlphaFoldDB" id="H8L1K3"/>
<dbReference type="InterPro" id="IPR001041">
    <property type="entry name" value="2Fe-2S_ferredoxin-type"/>
</dbReference>
<dbReference type="SUPFAM" id="SSF54292">
    <property type="entry name" value="2Fe-2S ferredoxin-like"/>
    <property type="match status" value="1"/>
</dbReference>
<keyword evidence="2" id="KW-0479">Metal-binding</keyword>
<dbReference type="GO" id="GO:0051537">
    <property type="term" value="F:2 iron, 2 sulfur cluster binding"/>
    <property type="evidence" value="ECO:0007669"/>
    <property type="project" value="UniProtKB-KW"/>
</dbReference>
<reference evidence="7" key="1">
    <citation type="submission" date="2012-02" db="EMBL/GenBank/DDBJ databases">
        <title>The complete genome of Frateuria aurantia DSM 6220.</title>
        <authorList>
            <consortium name="US DOE Joint Genome Institute (JGI-PGF)"/>
            <person name="Lucas S."/>
            <person name="Copeland A."/>
            <person name="Lapidus A."/>
            <person name="Glavina del Rio T."/>
            <person name="Dalin E."/>
            <person name="Tice H."/>
            <person name="Bruce D."/>
            <person name="Goodwin L."/>
            <person name="Pitluck S."/>
            <person name="Peters L."/>
            <person name="Ovchinnikova G."/>
            <person name="Teshima H."/>
            <person name="Kyrpides N."/>
            <person name="Mavromatis K."/>
            <person name="Ivanova N."/>
            <person name="Brettin T."/>
            <person name="Detter J.C."/>
            <person name="Han C."/>
            <person name="Larimer F."/>
            <person name="Land M."/>
            <person name="Hauser L."/>
            <person name="Markowitz V."/>
            <person name="Cheng J.-F."/>
            <person name="Hugenholtz P."/>
            <person name="Woyke T."/>
            <person name="Wu D."/>
            <person name="Brambilla E."/>
            <person name="Klenk H.-P."/>
            <person name="Eisen J.A."/>
        </authorList>
    </citation>
    <scope>NUCLEOTIDE SEQUENCE</scope>
    <source>
        <strain evidence="7">DSM 6220</strain>
    </source>
</reference>
<evidence type="ECO:0000313" key="8">
    <source>
        <dbReference type="Proteomes" id="UP000005234"/>
    </source>
</evidence>
<feature type="domain" description="2Fe-2S ferredoxin-type" evidence="6">
    <location>
        <begin position="1"/>
        <end position="75"/>
    </location>
</feature>
<dbReference type="Proteomes" id="UP000005234">
    <property type="component" value="Chromosome"/>
</dbReference>
<dbReference type="PANTHER" id="PTHR44379:SF2">
    <property type="entry name" value="BLR6218 PROTEIN"/>
    <property type="match status" value="1"/>
</dbReference>
<keyword evidence="8" id="KW-1185">Reference proteome</keyword>
<dbReference type="GO" id="GO:0016491">
    <property type="term" value="F:oxidoreductase activity"/>
    <property type="evidence" value="ECO:0007669"/>
    <property type="project" value="UniProtKB-KW"/>
</dbReference>
<dbReference type="eggNOG" id="COG2080">
    <property type="taxonomic scope" value="Bacteria"/>
</dbReference>
<dbReference type="SUPFAM" id="SSF47741">
    <property type="entry name" value="CO dehydrogenase ISP C-domain like"/>
    <property type="match status" value="1"/>
</dbReference>
<dbReference type="InterPro" id="IPR036010">
    <property type="entry name" value="2Fe-2S_ferredoxin-like_sf"/>
</dbReference>
<evidence type="ECO:0000256" key="3">
    <source>
        <dbReference type="ARBA" id="ARBA00023002"/>
    </source>
</evidence>
<dbReference type="InterPro" id="IPR036884">
    <property type="entry name" value="2Fe-2S-bd_dom_sf"/>
</dbReference>
<dbReference type="Gene3D" id="1.10.150.120">
    <property type="entry name" value="[2Fe-2S]-binding domain"/>
    <property type="match status" value="1"/>
</dbReference>
<dbReference type="InterPro" id="IPR051452">
    <property type="entry name" value="Diverse_Oxidoreductases"/>
</dbReference>
<accession>H8L1K3</accession>
<name>H8L1K3_FRAAD</name>
<evidence type="ECO:0000256" key="2">
    <source>
        <dbReference type="ARBA" id="ARBA00022723"/>
    </source>
</evidence>
<dbReference type="CDD" id="cd00207">
    <property type="entry name" value="fer2"/>
    <property type="match status" value="1"/>
</dbReference>
<proteinExistence type="predicted"/>
<evidence type="ECO:0000256" key="4">
    <source>
        <dbReference type="ARBA" id="ARBA00023004"/>
    </source>
</evidence>
<organism evidence="7 8">
    <name type="scientific">Frateuria aurantia (strain ATCC 33424 / DSM 6220 / KCTC 2777 / LMG 1558 / NBRC 3245 / NCIMB 13370)</name>
    <name type="common">Acetobacter aurantius</name>
    <dbReference type="NCBI Taxonomy" id="767434"/>
    <lineage>
        <taxon>Bacteria</taxon>
        <taxon>Pseudomonadati</taxon>
        <taxon>Pseudomonadota</taxon>
        <taxon>Gammaproteobacteria</taxon>
        <taxon>Lysobacterales</taxon>
        <taxon>Rhodanobacteraceae</taxon>
        <taxon>Frateuria</taxon>
    </lineage>
</organism>
<dbReference type="GO" id="GO:0046872">
    <property type="term" value="F:metal ion binding"/>
    <property type="evidence" value="ECO:0007669"/>
    <property type="project" value="UniProtKB-KW"/>
</dbReference>
<evidence type="ECO:0000313" key="7">
    <source>
        <dbReference type="EMBL" id="AFC84731.1"/>
    </source>
</evidence>
<keyword evidence="3" id="KW-0560">Oxidoreductase</keyword>
<protein>
    <submittedName>
        <fullName evidence="7">Aerobic-type carbon monoxide dehydrogenase, small subunit CoxS/CutS-like protein</fullName>
    </submittedName>
</protein>
<evidence type="ECO:0000256" key="5">
    <source>
        <dbReference type="ARBA" id="ARBA00023014"/>
    </source>
</evidence>
<dbReference type="Pfam" id="PF00111">
    <property type="entry name" value="Fer2"/>
    <property type="match status" value="1"/>
</dbReference>
<sequence length="153" mass="16619">MKFTLNGRPVEFDGEPDTPLLWVLREQFLLTGAKFGCGIGACGACTVHVDGEAVRSCCYPLALVAGRQVTTIEGLTSPAGMAVKKAWIDEDVPQCGYCQTGWIMAVSALLETLPAPTDTDIDQRLSNLCRCATYYRVRKAIHRASREVLGHEG</sequence>
<dbReference type="EMBL" id="CP003350">
    <property type="protein sequence ID" value="AFC84731.1"/>
    <property type="molecule type" value="Genomic_DNA"/>
</dbReference>
<evidence type="ECO:0000256" key="1">
    <source>
        <dbReference type="ARBA" id="ARBA00022714"/>
    </source>
</evidence>
<dbReference type="OrthoDB" id="9775084at2"/>
<keyword evidence="4" id="KW-0408">Iron</keyword>
<dbReference type="InterPro" id="IPR012675">
    <property type="entry name" value="Beta-grasp_dom_sf"/>
</dbReference>
<dbReference type="InterPro" id="IPR002888">
    <property type="entry name" value="2Fe-2S-bd"/>
</dbReference>
<dbReference type="RefSeq" id="WP_014401737.1">
    <property type="nucleotide sequence ID" value="NC_017033.1"/>
</dbReference>
<dbReference type="PROSITE" id="PS51085">
    <property type="entry name" value="2FE2S_FER_2"/>
    <property type="match status" value="1"/>
</dbReference>
<dbReference type="HOGENOM" id="CLU_052511_3_0_6"/>
<keyword evidence="5" id="KW-0411">Iron-sulfur</keyword>
<evidence type="ECO:0000259" key="6">
    <source>
        <dbReference type="PROSITE" id="PS51085"/>
    </source>
</evidence>